<comment type="subcellular location">
    <subcellularLocation>
        <location evidence="1 12">Mitochondrion inner membrane</location>
        <topology evidence="1 12">Multi-pass membrane protein</topology>
    </subcellularLocation>
</comment>
<feature type="transmembrane region" description="Helical" evidence="13">
    <location>
        <begin position="146"/>
        <end position="167"/>
    </location>
</feature>
<dbReference type="InterPro" id="IPR035908">
    <property type="entry name" value="F0_ATP_A_sf"/>
</dbReference>
<keyword evidence="11" id="KW-0066">ATP synthesis</keyword>
<dbReference type="AlphaFoldDB" id="H2ESJ4"/>
<feature type="transmembrane region" description="Helical" evidence="13">
    <location>
        <begin position="35"/>
        <end position="57"/>
    </location>
</feature>
<comment type="similarity">
    <text evidence="2">Belongs to the ATPase A chain family.</text>
</comment>
<dbReference type="GO" id="GO:0046933">
    <property type="term" value="F:proton-transporting ATP synthase activity, rotational mechanism"/>
    <property type="evidence" value="ECO:0007669"/>
    <property type="project" value="TreeGrafter"/>
</dbReference>
<dbReference type="SUPFAM" id="SSF81336">
    <property type="entry name" value="F1F0 ATP synthase subunit A"/>
    <property type="match status" value="1"/>
</dbReference>
<evidence type="ECO:0000256" key="9">
    <source>
        <dbReference type="ARBA" id="ARBA00023065"/>
    </source>
</evidence>
<evidence type="ECO:0000256" key="6">
    <source>
        <dbReference type="ARBA" id="ARBA00022692"/>
    </source>
</evidence>
<name>H2ESJ4_GIGMA</name>
<dbReference type="PRINTS" id="PR00123">
    <property type="entry name" value="ATPASEA"/>
</dbReference>
<dbReference type="CDD" id="cd00310">
    <property type="entry name" value="ATP-synt_Fo_a_6"/>
    <property type="match status" value="1"/>
</dbReference>
<dbReference type="GO" id="GO:0045259">
    <property type="term" value="C:proton-transporting ATP synthase complex"/>
    <property type="evidence" value="ECO:0007669"/>
    <property type="project" value="UniProtKB-KW"/>
</dbReference>
<evidence type="ECO:0000256" key="8">
    <source>
        <dbReference type="ARBA" id="ARBA00022989"/>
    </source>
</evidence>
<dbReference type="EMBL" id="JQ041882">
    <property type="protein sequence ID" value="AEX32656.1"/>
    <property type="molecule type" value="Genomic_DNA"/>
</dbReference>
<keyword evidence="9" id="KW-0406">Ion transport</keyword>
<dbReference type="InterPro" id="IPR023011">
    <property type="entry name" value="ATP_synth_F0_asu_AS"/>
</dbReference>
<dbReference type="PROSITE" id="PS00449">
    <property type="entry name" value="ATPASE_A"/>
    <property type="match status" value="1"/>
</dbReference>
<feature type="transmembrane region" description="Helical" evidence="13">
    <location>
        <begin position="230"/>
        <end position="248"/>
    </location>
</feature>
<evidence type="ECO:0000256" key="4">
    <source>
        <dbReference type="ARBA" id="ARBA00022448"/>
    </source>
</evidence>
<keyword evidence="7" id="KW-0375">Hydrogen ion transport</keyword>
<dbReference type="NCBIfam" id="TIGR01131">
    <property type="entry name" value="ATP_synt_6_or_A"/>
    <property type="match status" value="1"/>
</dbReference>
<evidence type="ECO:0000256" key="3">
    <source>
        <dbReference type="ARBA" id="ARBA00021312"/>
    </source>
</evidence>
<keyword evidence="5" id="KW-0138">CF(0)</keyword>
<evidence type="ECO:0000313" key="14">
    <source>
        <dbReference type="EMBL" id="AEX32656.1"/>
    </source>
</evidence>
<evidence type="ECO:0000256" key="13">
    <source>
        <dbReference type="SAM" id="Phobius"/>
    </source>
</evidence>
<dbReference type="RefSeq" id="YP_005088170.1">
    <property type="nucleotide sequence ID" value="NC_016684.1"/>
</dbReference>
<protein>
    <recommendedName>
        <fullName evidence="3 12">ATP synthase subunit a</fullName>
    </recommendedName>
</protein>
<feature type="transmembrane region" description="Helical" evidence="13">
    <location>
        <begin position="121"/>
        <end position="140"/>
    </location>
</feature>
<evidence type="ECO:0000256" key="11">
    <source>
        <dbReference type="ARBA" id="ARBA00023310"/>
    </source>
</evidence>
<geneLocation type="mitochondrion" evidence="14"/>
<dbReference type="Pfam" id="PF00119">
    <property type="entry name" value="ATP-synt_A"/>
    <property type="match status" value="1"/>
</dbReference>
<dbReference type="GeneID" id="11539173"/>
<dbReference type="HAMAP" id="MF_01393">
    <property type="entry name" value="ATP_synth_a_bact"/>
    <property type="match status" value="1"/>
</dbReference>
<organism evidence="14">
    <name type="scientific">Gigaspora margarita</name>
    <dbReference type="NCBI Taxonomy" id="4874"/>
    <lineage>
        <taxon>Eukaryota</taxon>
        <taxon>Fungi</taxon>
        <taxon>Fungi incertae sedis</taxon>
        <taxon>Mucoromycota</taxon>
        <taxon>Glomeromycotina</taxon>
        <taxon>Glomeromycetes</taxon>
        <taxon>Diversisporales</taxon>
        <taxon>Gigasporaceae</taxon>
        <taxon>Gigaspora</taxon>
    </lineage>
</organism>
<dbReference type="PANTHER" id="PTHR11410:SF0">
    <property type="entry name" value="ATP SYNTHASE SUBUNIT A"/>
    <property type="match status" value="1"/>
</dbReference>
<dbReference type="PANTHER" id="PTHR11410">
    <property type="entry name" value="ATP SYNTHASE SUBUNIT A"/>
    <property type="match status" value="1"/>
</dbReference>
<keyword evidence="4" id="KW-0813">Transport</keyword>
<sequence length="255" mass="27597">MLCILNNPLEQFEIIKLLGIDAPLLPLIELPLTNLGLYLLIVLGVVISGLVISFIPARIGRDNSWLVTLESIYGFLVNLVDSQVAIAGHIYIPAIIALFSFILLCNLFGLIPYSYTVTAQFALTLGLSFTVLLGVTILGLQRHGVHFFSILVPAGTPLVLVPLLVVIEAISYLARAISLGVRLSANMISGHVLLKIISTFSWQFITGSILGVILGFLPVLFLTALYALELGVAILQAYVFVLLTASYLNDVLSLH</sequence>
<gene>
    <name evidence="14" type="primary">atp6</name>
</gene>
<evidence type="ECO:0000256" key="1">
    <source>
        <dbReference type="ARBA" id="ARBA00004448"/>
    </source>
</evidence>
<evidence type="ECO:0000256" key="12">
    <source>
        <dbReference type="RuleBase" id="RU004450"/>
    </source>
</evidence>
<evidence type="ECO:0000256" key="7">
    <source>
        <dbReference type="ARBA" id="ARBA00022781"/>
    </source>
</evidence>
<feature type="transmembrane region" description="Helical" evidence="13">
    <location>
        <begin position="86"/>
        <end position="109"/>
    </location>
</feature>
<dbReference type="NCBIfam" id="NF004482">
    <property type="entry name" value="PRK05815.2-4"/>
    <property type="match status" value="1"/>
</dbReference>
<keyword evidence="8 13" id="KW-1133">Transmembrane helix</keyword>
<evidence type="ECO:0000256" key="5">
    <source>
        <dbReference type="ARBA" id="ARBA00022547"/>
    </source>
</evidence>
<evidence type="ECO:0000256" key="2">
    <source>
        <dbReference type="ARBA" id="ARBA00006810"/>
    </source>
</evidence>
<proteinExistence type="inferred from homology"/>
<accession>H2ESJ4</accession>
<dbReference type="GO" id="GO:0005743">
    <property type="term" value="C:mitochondrial inner membrane"/>
    <property type="evidence" value="ECO:0007669"/>
    <property type="project" value="UniProtKB-SubCell"/>
</dbReference>
<feature type="transmembrane region" description="Helical" evidence="13">
    <location>
        <begin position="64"/>
        <end position="80"/>
    </location>
</feature>
<dbReference type="InterPro" id="IPR000568">
    <property type="entry name" value="ATP_synth_F0_asu"/>
</dbReference>
<dbReference type="FunFam" id="1.20.120.220:FF:000003">
    <property type="entry name" value="ATP synthase subunit a"/>
    <property type="match status" value="1"/>
</dbReference>
<dbReference type="InterPro" id="IPR045083">
    <property type="entry name" value="ATP_synth_F0_asu_bact/mt"/>
</dbReference>
<keyword evidence="10 13" id="KW-0472">Membrane</keyword>
<feature type="transmembrane region" description="Helical" evidence="13">
    <location>
        <begin position="204"/>
        <end position="223"/>
    </location>
</feature>
<keyword evidence="14" id="KW-0496">Mitochondrion</keyword>
<evidence type="ECO:0000256" key="10">
    <source>
        <dbReference type="ARBA" id="ARBA00023136"/>
    </source>
</evidence>
<reference evidence="14" key="1">
    <citation type="journal article" date="2012" name="New Phytol.">
        <title>The mitochondrial genome of the arbuscular mycorrhizal fungus Gigaspora margarita reveals two unsuspected trans-splicing events of group I introns.</title>
        <authorList>
            <person name="Pelin A."/>
            <person name="Pombert J.-F."/>
            <person name="Salvioli A."/>
            <person name="Bonen L."/>
            <person name="Bonfante P."/>
            <person name="Corradi N."/>
        </authorList>
    </citation>
    <scope>NUCLEOTIDE SEQUENCE</scope>
</reference>
<keyword evidence="6 13" id="KW-0812">Transmembrane</keyword>
<dbReference type="Gene3D" id="1.20.120.220">
    <property type="entry name" value="ATP synthase, F0 complex, subunit A"/>
    <property type="match status" value="1"/>
</dbReference>